<keyword evidence="7 13" id="KW-0472">Membrane</keyword>
<organism evidence="14 15">
    <name type="scientific">Pleurodeles waltl</name>
    <name type="common">Iberian ribbed newt</name>
    <dbReference type="NCBI Taxonomy" id="8319"/>
    <lineage>
        <taxon>Eukaryota</taxon>
        <taxon>Metazoa</taxon>
        <taxon>Chordata</taxon>
        <taxon>Craniata</taxon>
        <taxon>Vertebrata</taxon>
        <taxon>Euteleostomi</taxon>
        <taxon>Amphibia</taxon>
        <taxon>Batrachia</taxon>
        <taxon>Caudata</taxon>
        <taxon>Salamandroidea</taxon>
        <taxon>Salamandridae</taxon>
        <taxon>Pleurodelinae</taxon>
        <taxon>Pleurodeles</taxon>
    </lineage>
</organism>
<reference evidence="14" key="1">
    <citation type="journal article" date="2022" name="bioRxiv">
        <title>Sequencing and chromosome-scale assembly of the giantPleurodeles waltlgenome.</title>
        <authorList>
            <person name="Brown T."/>
            <person name="Elewa A."/>
            <person name="Iarovenko S."/>
            <person name="Subramanian E."/>
            <person name="Araus A.J."/>
            <person name="Petzold A."/>
            <person name="Susuki M."/>
            <person name="Suzuki K.-i.T."/>
            <person name="Hayashi T."/>
            <person name="Toyoda A."/>
            <person name="Oliveira C."/>
            <person name="Osipova E."/>
            <person name="Leigh N.D."/>
            <person name="Simon A."/>
            <person name="Yun M.H."/>
        </authorList>
    </citation>
    <scope>NUCLEOTIDE SEQUENCE</scope>
    <source>
        <strain evidence="14">20211129_DDA</strain>
        <tissue evidence="14">Liver</tissue>
    </source>
</reference>
<evidence type="ECO:0000256" key="9">
    <source>
        <dbReference type="ARBA" id="ARBA00023170"/>
    </source>
</evidence>
<dbReference type="GO" id="GO:0043654">
    <property type="term" value="P:recognition of apoptotic cell"/>
    <property type="evidence" value="ECO:0007669"/>
    <property type="project" value="TreeGrafter"/>
</dbReference>
<evidence type="ECO:0000256" key="2">
    <source>
        <dbReference type="ARBA" id="ARBA00004651"/>
    </source>
</evidence>
<sequence>MAGTRCKVAIGLVVLGLALVAFGVTLVFLVPTIMKQQVEKNVRIDPSSGFAFEMWRDLPVPFHMAIYLFEVLNPKEIRQGERPSVAQRGPYVYREYKQKRNITFHENNTVSFIEDRTFFFVPEMSSGSEGDYLVVPNMLVLAASIMLEHLPLPIRWIISGAFSTFSESTFMNRTVNEILWGYNNPLLDFLNSIVPGALPFTGKFGLFADFNNSNSGQFSVFTGVDDISRVQMVDTWNGQQEVNFWRSEQCNMINGTAGQMWPPFMKSSTNIEFYSPDACRSMTLVYKESGEFKGIPTFRFTAPDTLFANGTVYPPNEGFCPCVASGVQNVSSCRFNAPVFMSLPHFYSADPVFTQAVEGLHPSASQHSMFLDLHPLTGIPMNVSIKMQLNLFMKEVNGISQTKNIKPVIFPLIWFEESGYIDGKVLDTYHTTLVLLPAILGYLQYIFIALGILLLVISLGLVITNKDKSFLFWSSTKKSRESKETALAHSEKLMAAPSPNGTVLHEASL</sequence>
<comment type="caution">
    <text evidence="14">The sequence shown here is derived from an EMBL/GenBank/DDBJ whole genome shotgun (WGS) entry which is preliminary data.</text>
</comment>
<dbReference type="GO" id="GO:0030169">
    <property type="term" value="F:low-density lipoprotein particle binding"/>
    <property type="evidence" value="ECO:0007669"/>
    <property type="project" value="TreeGrafter"/>
</dbReference>
<evidence type="ECO:0000256" key="13">
    <source>
        <dbReference type="SAM" id="Phobius"/>
    </source>
</evidence>
<dbReference type="EMBL" id="JANPWB010000015">
    <property type="protein sequence ID" value="KAJ1094806.1"/>
    <property type="molecule type" value="Genomic_DNA"/>
</dbReference>
<dbReference type="GO" id="GO:0070508">
    <property type="term" value="P:cholesterol import"/>
    <property type="evidence" value="ECO:0007669"/>
    <property type="project" value="TreeGrafter"/>
</dbReference>
<evidence type="ECO:0000256" key="3">
    <source>
        <dbReference type="ARBA" id="ARBA00010532"/>
    </source>
</evidence>
<evidence type="ECO:0000256" key="12">
    <source>
        <dbReference type="ARBA" id="ARBA00042244"/>
    </source>
</evidence>
<dbReference type="InterPro" id="IPR002159">
    <property type="entry name" value="CD36_fam"/>
</dbReference>
<keyword evidence="5 13" id="KW-0812">Transmembrane</keyword>
<dbReference type="GO" id="GO:0005044">
    <property type="term" value="F:scavenger receptor activity"/>
    <property type="evidence" value="ECO:0007669"/>
    <property type="project" value="TreeGrafter"/>
</dbReference>
<dbReference type="PRINTS" id="PR01609">
    <property type="entry name" value="CD36FAMILY"/>
</dbReference>
<keyword evidence="9" id="KW-0675">Receptor</keyword>
<dbReference type="PANTHER" id="PTHR11923">
    <property type="entry name" value="SCAVENGER RECEPTOR CLASS B TYPE-1 SR-B1"/>
    <property type="match status" value="1"/>
</dbReference>
<dbReference type="GO" id="GO:0033344">
    <property type="term" value="P:cholesterol efflux"/>
    <property type="evidence" value="ECO:0007669"/>
    <property type="project" value="TreeGrafter"/>
</dbReference>
<name>A0AAV7LTB3_PLEWA</name>
<evidence type="ECO:0000256" key="11">
    <source>
        <dbReference type="ARBA" id="ARBA00040821"/>
    </source>
</evidence>
<dbReference type="Proteomes" id="UP001066276">
    <property type="component" value="Chromosome 11"/>
</dbReference>
<evidence type="ECO:0000256" key="1">
    <source>
        <dbReference type="ARBA" id="ARBA00004189"/>
    </source>
</evidence>
<dbReference type="InterPro" id="IPR005428">
    <property type="entry name" value="CD36/SCARB1/SNMP1"/>
</dbReference>
<evidence type="ECO:0000256" key="4">
    <source>
        <dbReference type="ARBA" id="ARBA00022475"/>
    </source>
</evidence>
<keyword evidence="8" id="KW-1015">Disulfide bond</keyword>
<evidence type="ECO:0000256" key="5">
    <source>
        <dbReference type="ARBA" id="ARBA00022692"/>
    </source>
</evidence>
<feature type="transmembrane region" description="Helical" evidence="13">
    <location>
        <begin position="442"/>
        <end position="463"/>
    </location>
</feature>
<evidence type="ECO:0000256" key="7">
    <source>
        <dbReference type="ARBA" id="ARBA00023136"/>
    </source>
</evidence>
<evidence type="ECO:0000313" key="15">
    <source>
        <dbReference type="Proteomes" id="UP001066276"/>
    </source>
</evidence>
<keyword evidence="4" id="KW-1003">Cell membrane</keyword>
<evidence type="ECO:0000313" key="14">
    <source>
        <dbReference type="EMBL" id="KAJ1094806.1"/>
    </source>
</evidence>
<protein>
    <recommendedName>
        <fullName evidence="11">Scavenger receptor class B member 1</fullName>
    </recommendedName>
    <alternativeName>
        <fullName evidence="12">SR-BI</fullName>
    </alternativeName>
</protein>
<accession>A0AAV7LTB3</accession>
<keyword evidence="6 13" id="KW-1133">Transmembrane helix</keyword>
<keyword evidence="15" id="KW-1185">Reference proteome</keyword>
<dbReference type="Pfam" id="PF01130">
    <property type="entry name" value="CD36"/>
    <property type="match status" value="1"/>
</dbReference>
<dbReference type="GO" id="GO:0034381">
    <property type="term" value="P:plasma lipoprotein particle clearance"/>
    <property type="evidence" value="ECO:0007669"/>
    <property type="project" value="TreeGrafter"/>
</dbReference>
<proteinExistence type="inferred from homology"/>
<keyword evidence="10" id="KW-0325">Glycoprotein</keyword>
<evidence type="ECO:0000256" key="8">
    <source>
        <dbReference type="ARBA" id="ARBA00023157"/>
    </source>
</evidence>
<dbReference type="GO" id="GO:0008289">
    <property type="term" value="F:lipid binding"/>
    <property type="evidence" value="ECO:0007669"/>
    <property type="project" value="TreeGrafter"/>
</dbReference>
<gene>
    <name evidence="14" type="ORF">NDU88_007848</name>
</gene>
<dbReference type="PRINTS" id="PR01610">
    <property type="entry name" value="CD36ANTIGEN"/>
</dbReference>
<dbReference type="PANTHER" id="PTHR11923:SF110">
    <property type="entry name" value="SCAVENGER RECEPTOR CLASS B MEMBER 1"/>
    <property type="match status" value="1"/>
</dbReference>
<dbReference type="GO" id="GO:0005737">
    <property type="term" value="C:cytoplasm"/>
    <property type="evidence" value="ECO:0007669"/>
    <property type="project" value="TreeGrafter"/>
</dbReference>
<evidence type="ECO:0000256" key="10">
    <source>
        <dbReference type="ARBA" id="ARBA00023180"/>
    </source>
</evidence>
<comment type="similarity">
    <text evidence="3">Belongs to the CD36 family.</text>
</comment>
<dbReference type="AlphaFoldDB" id="A0AAV7LTB3"/>
<comment type="subcellular location">
    <subcellularLocation>
        <location evidence="2">Cell membrane</location>
        <topology evidence="2">Multi-pass membrane protein</topology>
    </subcellularLocation>
    <subcellularLocation>
        <location evidence="1">Membrane</location>
        <location evidence="1">Caveola</location>
        <topology evidence="1">Multi-pass membrane protein</topology>
    </subcellularLocation>
</comment>
<dbReference type="GO" id="GO:0005901">
    <property type="term" value="C:caveola"/>
    <property type="evidence" value="ECO:0007669"/>
    <property type="project" value="UniProtKB-SubCell"/>
</dbReference>
<evidence type="ECO:0000256" key="6">
    <source>
        <dbReference type="ARBA" id="ARBA00022989"/>
    </source>
</evidence>